<comment type="catalytic activity">
    <reaction evidence="6 7">
        <text>Release of N-terminal amino acids, preferentially methionine, from peptides and arylamides.</text>
        <dbReference type="EC" id="3.4.11.18"/>
    </reaction>
</comment>
<protein>
    <recommendedName>
        <fullName evidence="6 7">Methionine aminopeptidase</fullName>
        <shortName evidence="6">MAP</shortName>
        <shortName evidence="6">MetAP</shortName>
        <ecNumber evidence="6 7">3.4.11.18</ecNumber>
    </recommendedName>
    <alternativeName>
        <fullName evidence="6">Peptidase M</fullName>
    </alternativeName>
</protein>
<feature type="binding site" evidence="6">
    <location>
        <position position="201"/>
    </location>
    <ligand>
        <name>a divalent metal cation</name>
        <dbReference type="ChEBI" id="CHEBI:60240"/>
        <label>2</label>
        <note>catalytic</note>
    </ligand>
</feature>
<evidence type="ECO:0000313" key="9">
    <source>
        <dbReference type="EMBL" id="RST90948.1"/>
    </source>
</evidence>
<dbReference type="Proteomes" id="UP000287239">
    <property type="component" value="Unassembled WGS sequence"/>
</dbReference>
<name>A0A429ZB68_9ENTE</name>
<dbReference type="RefSeq" id="WP_126782550.1">
    <property type="nucleotide sequence ID" value="NZ_NGJU01000036.1"/>
</dbReference>
<feature type="binding site" evidence="6">
    <location>
        <position position="105"/>
    </location>
    <ligand>
        <name>a divalent metal cation</name>
        <dbReference type="ChEBI" id="CHEBI:60240"/>
        <label>2</label>
        <note>catalytic</note>
    </ligand>
</feature>
<dbReference type="NCBIfam" id="TIGR00500">
    <property type="entry name" value="met_pdase_I"/>
    <property type="match status" value="1"/>
</dbReference>
<dbReference type="InterPro" id="IPR002467">
    <property type="entry name" value="Pept_M24A_MAP1"/>
</dbReference>
<dbReference type="EMBL" id="NGJU01000036">
    <property type="protein sequence ID" value="RST90948.1"/>
    <property type="molecule type" value="Genomic_DNA"/>
</dbReference>
<evidence type="ECO:0000256" key="4">
    <source>
        <dbReference type="ARBA" id="ARBA00022723"/>
    </source>
</evidence>
<evidence type="ECO:0000256" key="3">
    <source>
        <dbReference type="ARBA" id="ARBA00022670"/>
    </source>
</evidence>
<dbReference type="GeneID" id="98569634"/>
<dbReference type="AlphaFoldDB" id="A0A429ZB68"/>
<keyword evidence="4 6" id="KW-0479">Metal-binding</keyword>
<evidence type="ECO:0000256" key="7">
    <source>
        <dbReference type="RuleBase" id="RU003653"/>
    </source>
</evidence>
<feature type="binding site" evidence="6">
    <location>
        <position position="168"/>
    </location>
    <ligand>
        <name>a divalent metal cation</name>
        <dbReference type="ChEBI" id="CHEBI:60240"/>
        <label>2</label>
        <note>catalytic</note>
    </ligand>
</feature>
<evidence type="ECO:0000256" key="1">
    <source>
        <dbReference type="ARBA" id="ARBA00002521"/>
    </source>
</evidence>
<keyword evidence="2 6" id="KW-0031">Aminopeptidase</keyword>
<dbReference type="GO" id="GO:0004239">
    <property type="term" value="F:initiator methionyl aminopeptidase activity"/>
    <property type="evidence" value="ECO:0007669"/>
    <property type="project" value="UniProtKB-UniRule"/>
</dbReference>
<comment type="function">
    <text evidence="1 6">Removes the N-terminal methionine from nascent proteins. The N-terminal methionine is often cleaved when the second residue in the primary sequence is small and uncharged (Met-Ala-, Cys, Gly, Pro, Ser, Thr, or Val). Requires deformylation of the N(alpha)-formylated initiator methionine before it can be hydrolyzed.</text>
</comment>
<dbReference type="Gene3D" id="3.90.230.10">
    <property type="entry name" value="Creatinase/methionine aminopeptidase superfamily"/>
    <property type="match status" value="1"/>
</dbReference>
<gene>
    <name evidence="6" type="primary">map</name>
    <name evidence="9" type="ORF">CBF35_14905</name>
</gene>
<comment type="cofactor">
    <cofactor evidence="6">
        <name>Co(2+)</name>
        <dbReference type="ChEBI" id="CHEBI:48828"/>
    </cofactor>
    <cofactor evidence="6">
        <name>Zn(2+)</name>
        <dbReference type="ChEBI" id="CHEBI:29105"/>
    </cofactor>
    <cofactor evidence="6">
        <name>Mn(2+)</name>
        <dbReference type="ChEBI" id="CHEBI:29035"/>
    </cofactor>
    <cofactor evidence="6">
        <name>Fe(2+)</name>
        <dbReference type="ChEBI" id="CHEBI:29033"/>
    </cofactor>
    <text evidence="6">Binds 2 divalent metal cations per subunit. Has a high-affinity and a low affinity metal-binding site. The true nature of the physiological cofactor is under debate. The enzyme is active with cobalt, zinc, manganese or divalent iron ions. Most likely, methionine aminopeptidases function as mononuclear Fe(2+)-metalloproteases under physiological conditions, and the catalytically relevant metal-binding site has been assigned to the histidine-containing high-affinity site.</text>
</comment>
<keyword evidence="5 6" id="KW-0378">Hydrolase</keyword>
<dbReference type="GO" id="GO:0006508">
    <property type="term" value="P:proteolysis"/>
    <property type="evidence" value="ECO:0007669"/>
    <property type="project" value="UniProtKB-KW"/>
</dbReference>
<feature type="binding site" evidence="6">
    <location>
        <position position="105"/>
    </location>
    <ligand>
        <name>a divalent metal cation</name>
        <dbReference type="ChEBI" id="CHEBI:60240"/>
        <label>1</label>
    </ligand>
</feature>
<dbReference type="PANTHER" id="PTHR43330">
    <property type="entry name" value="METHIONINE AMINOPEPTIDASE"/>
    <property type="match status" value="1"/>
</dbReference>
<keyword evidence="3 6" id="KW-0645">Protease</keyword>
<dbReference type="EC" id="3.4.11.18" evidence="6 7"/>
<comment type="subunit">
    <text evidence="6">Monomer.</text>
</comment>
<accession>A0A429ZB68</accession>
<dbReference type="GO" id="GO:0046872">
    <property type="term" value="F:metal ion binding"/>
    <property type="evidence" value="ECO:0007669"/>
    <property type="project" value="UniProtKB-UniRule"/>
</dbReference>
<dbReference type="Pfam" id="PF00557">
    <property type="entry name" value="Peptidase_M24"/>
    <property type="match status" value="1"/>
</dbReference>
<dbReference type="CDD" id="cd01086">
    <property type="entry name" value="MetAP1"/>
    <property type="match status" value="1"/>
</dbReference>
<dbReference type="PRINTS" id="PR00599">
    <property type="entry name" value="MAPEPTIDASE"/>
</dbReference>
<dbReference type="InterPro" id="IPR000994">
    <property type="entry name" value="Pept_M24"/>
</dbReference>
<proteinExistence type="inferred from homology"/>
<evidence type="ECO:0000313" key="10">
    <source>
        <dbReference type="Proteomes" id="UP000287239"/>
    </source>
</evidence>
<sequence length="252" mass="27477">MITLKSPNEITKMQESGAILGNIHWQLRDFIQPGVTTNQIDRFVHEKIIAASGIPAQIGFEGYEYATCISVNDEICHGFPNDYCLKNGDLLTVDFCVDYQGAISDSGWTYGVGELTHANQALMTATQEALRLGIEQAQVGNTVGDIGHAIQTYAESLGYGVVRDFIAHGIGPTIHEEPFFPHYGLPGKGIKLTPGMTITIEPMLTTGSWRMSMDDNGWTARTIDGSNCAQYEHSLAITNEGPLILTPQNKSL</sequence>
<dbReference type="InterPro" id="IPR001714">
    <property type="entry name" value="Pept_M24_MAP"/>
</dbReference>
<evidence type="ECO:0000256" key="2">
    <source>
        <dbReference type="ARBA" id="ARBA00022438"/>
    </source>
</evidence>
<reference evidence="9 10" key="1">
    <citation type="submission" date="2017-05" db="EMBL/GenBank/DDBJ databases">
        <title>Vagococcus spp. assemblies.</title>
        <authorList>
            <person name="Gulvik C.A."/>
        </authorList>
    </citation>
    <scope>NUCLEOTIDE SEQUENCE [LARGE SCALE GENOMIC DNA]</scope>
    <source>
        <strain evidence="9 10">NCFB 2777</strain>
    </source>
</reference>
<keyword evidence="10" id="KW-1185">Reference proteome</keyword>
<evidence type="ECO:0000256" key="5">
    <source>
        <dbReference type="ARBA" id="ARBA00022801"/>
    </source>
</evidence>
<feature type="binding site" evidence="6">
    <location>
        <position position="77"/>
    </location>
    <ligand>
        <name>substrate</name>
    </ligand>
</feature>
<feature type="binding site" evidence="6">
    <location>
        <position position="232"/>
    </location>
    <ligand>
        <name>a divalent metal cation</name>
        <dbReference type="ChEBI" id="CHEBI:60240"/>
        <label>2</label>
        <note>catalytic</note>
    </ligand>
</feature>
<feature type="domain" description="Peptidase M24" evidence="8">
    <location>
        <begin position="12"/>
        <end position="238"/>
    </location>
</feature>
<comment type="similarity">
    <text evidence="6">Belongs to the peptidase M24A family. Methionine aminopeptidase type 1 subfamily.</text>
</comment>
<feature type="binding site" evidence="6">
    <location>
        <position position="175"/>
    </location>
    <ligand>
        <name>substrate</name>
    </ligand>
</feature>
<dbReference type="SUPFAM" id="SSF55920">
    <property type="entry name" value="Creatinase/aminopeptidase"/>
    <property type="match status" value="1"/>
</dbReference>
<comment type="caution">
    <text evidence="9">The sequence shown here is derived from an EMBL/GenBank/DDBJ whole genome shotgun (WGS) entry which is preliminary data.</text>
</comment>
<evidence type="ECO:0000256" key="6">
    <source>
        <dbReference type="HAMAP-Rule" id="MF_01974"/>
    </source>
</evidence>
<dbReference type="OrthoDB" id="9802055at2"/>
<feature type="binding site" evidence="6">
    <location>
        <position position="94"/>
    </location>
    <ligand>
        <name>a divalent metal cation</name>
        <dbReference type="ChEBI" id="CHEBI:60240"/>
        <label>1</label>
    </ligand>
</feature>
<dbReference type="GO" id="GO:0005829">
    <property type="term" value="C:cytosol"/>
    <property type="evidence" value="ECO:0007669"/>
    <property type="project" value="TreeGrafter"/>
</dbReference>
<organism evidence="9 10">
    <name type="scientific">Vagococcus salmoninarum</name>
    <dbReference type="NCBI Taxonomy" id="2739"/>
    <lineage>
        <taxon>Bacteria</taxon>
        <taxon>Bacillati</taxon>
        <taxon>Bacillota</taxon>
        <taxon>Bacilli</taxon>
        <taxon>Lactobacillales</taxon>
        <taxon>Enterococcaceae</taxon>
        <taxon>Vagococcus</taxon>
    </lineage>
</organism>
<dbReference type="HAMAP" id="MF_01974">
    <property type="entry name" value="MetAP_1"/>
    <property type="match status" value="1"/>
</dbReference>
<dbReference type="GO" id="GO:0070006">
    <property type="term" value="F:metalloaminopeptidase activity"/>
    <property type="evidence" value="ECO:0007669"/>
    <property type="project" value="UniProtKB-UniRule"/>
</dbReference>
<dbReference type="PANTHER" id="PTHR43330:SF17">
    <property type="entry name" value="METHIONINE AMINOPEPTIDASE"/>
    <property type="match status" value="1"/>
</dbReference>
<feature type="binding site" evidence="6">
    <location>
        <position position="232"/>
    </location>
    <ligand>
        <name>a divalent metal cation</name>
        <dbReference type="ChEBI" id="CHEBI:60240"/>
        <label>1</label>
    </ligand>
</feature>
<evidence type="ECO:0000259" key="8">
    <source>
        <dbReference type="Pfam" id="PF00557"/>
    </source>
</evidence>
<dbReference type="InterPro" id="IPR036005">
    <property type="entry name" value="Creatinase/aminopeptidase-like"/>
</dbReference>